<evidence type="ECO:0000313" key="3">
    <source>
        <dbReference type="Proteomes" id="UP000250321"/>
    </source>
</evidence>
<protein>
    <submittedName>
        <fullName evidence="2">Uncharacterized protein</fullName>
    </submittedName>
</protein>
<keyword evidence="3" id="KW-1185">Reference proteome</keyword>
<dbReference type="AlphaFoldDB" id="A0A314Z7F4"/>
<sequence length="78" mass="9014">MSWLPVTTKFQRPLPMFVQMLCKTQMRSSISNILWPPPPSFRDLRTRGARSADQVDQMSPESNEDYRAGRVTNGVMRN</sequence>
<organism evidence="2 3">
    <name type="scientific">Prunus yedoensis var. nudiflora</name>
    <dbReference type="NCBI Taxonomy" id="2094558"/>
    <lineage>
        <taxon>Eukaryota</taxon>
        <taxon>Viridiplantae</taxon>
        <taxon>Streptophyta</taxon>
        <taxon>Embryophyta</taxon>
        <taxon>Tracheophyta</taxon>
        <taxon>Spermatophyta</taxon>
        <taxon>Magnoliopsida</taxon>
        <taxon>eudicotyledons</taxon>
        <taxon>Gunneridae</taxon>
        <taxon>Pentapetalae</taxon>
        <taxon>rosids</taxon>
        <taxon>fabids</taxon>
        <taxon>Rosales</taxon>
        <taxon>Rosaceae</taxon>
        <taxon>Amygdaloideae</taxon>
        <taxon>Amygdaleae</taxon>
        <taxon>Prunus</taxon>
    </lineage>
</organism>
<dbReference type="EMBL" id="PJQY01000235">
    <property type="protein sequence ID" value="PQQ15199.1"/>
    <property type="molecule type" value="Genomic_DNA"/>
</dbReference>
<accession>A0A314Z7F4</accession>
<gene>
    <name evidence="2" type="ORF">Pyn_22436</name>
</gene>
<reference evidence="2 3" key="1">
    <citation type="submission" date="2018-02" db="EMBL/GenBank/DDBJ databases">
        <title>Draft genome of wild Prunus yedoensis var. nudiflora.</title>
        <authorList>
            <person name="Baek S."/>
            <person name="Kim J.-H."/>
            <person name="Choi K."/>
            <person name="Kim G.-B."/>
            <person name="Cho A."/>
            <person name="Jang H."/>
            <person name="Shin C.-H."/>
            <person name="Yu H.-J."/>
            <person name="Mun J.-H."/>
        </authorList>
    </citation>
    <scope>NUCLEOTIDE SEQUENCE [LARGE SCALE GENOMIC DNA]</scope>
    <source>
        <strain evidence="3">cv. Jeju island</strain>
        <tissue evidence="2">Leaf</tissue>
    </source>
</reference>
<feature type="region of interest" description="Disordered" evidence="1">
    <location>
        <begin position="41"/>
        <end position="78"/>
    </location>
</feature>
<evidence type="ECO:0000313" key="2">
    <source>
        <dbReference type="EMBL" id="PQQ15199.1"/>
    </source>
</evidence>
<dbReference type="Proteomes" id="UP000250321">
    <property type="component" value="Unassembled WGS sequence"/>
</dbReference>
<evidence type="ECO:0000256" key="1">
    <source>
        <dbReference type="SAM" id="MobiDB-lite"/>
    </source>
</evidence>
<comment type="caution">
    <text evidence="2">The sequence shown here is derived from an EMBL/GenBank/DDBJ whole genome shotgun (WGS) entry which is preliminary data.</text>
</comment>
<proteinExistence type="predicted"/>
<name>A0A314Z7F4_PRUYE</name>